<keyword evidence="5 6" id="KW-0472">Membrane</keyword>
<evidence type="ECO:0000313" key="7">
    <source>
        <dbReference type="EMBL" id="PIW19418.1"/>
    </source>
</evidence>
<dbReference type="GO" id="GO:0015648">
    <property type="term" value="F:lipid-linked peptidoglycan transporter activity"/>
    <property type="evidence" value="ECO:0007669"/>
    <property type="project" value="TreeGrafter"/>
</dbReference>
<dbReference type="GO" id="GO:0032153">
    <property type="term" value="C:cell division site"/>
    <property type="evidence" value="ECO:0007669"/>
    <property type="project" value="TreeGrafter"/>
</dbReference>
<dbReference type="GO" id="GO:0008360">
    <property type="term" value="P:regulation of cell shape"/>
    <property type="evidence" value="ECO:0007669"/>
    <property type="project" value="UniProtKB-KW"/>
</dbReference>
<dbReference type="AlphaFoldDB" id="A0A2M7GB71"/>
<feature type="transmembrane region" description="Helical" evidence="6">
    <location>
        <begin position="160"/>
        <end position="185"/>
    </location>
</feature>
<feature type="transmembrane region" description="Helical" evidence="6">
    <location>
        <begin position="229"/>
        <end position="250"/>
    </location>
</feature>
<evidence type="ECO:0000256" key="5">
    <source>
        <dbReference type="ARBA" id="ARBA00023136"/>
    </source>
</evidence>
<keyword evidence="3" id="KW-0133">Cell shape</keyword>
<dbReference type="GO" id="GO:0005886">
    <property type="term" value="C:plasma membrane"/>
    <property type="evidence" value="ECO:0007669"/>
    <property type="project" value="TreeGrafter"/>
</dbReference>
<accession>A0A2M7GB71</accession>
<feature type="transmembrane region" description="Helical" evidence="6">
    <location>
        <begin position="388"/>
        <end position="412"/>
    </location>
</feature>
<comment type="subcellular location">
    <subcellularLocation>
        <location evidence="1">Membrane</location>
        <topology evidence="1">Multi-pass membrane protein</topology>
    </subcellularLocation>
</comment>
<dbReference type="PANTHER" id="PTHR30474">
    <property type="entry name" value="CELL CYCLE PROTEIN"/>
    <property type="match status" value="1"/>
</dbReference>
<dbReference type="Proteomes" id="UP000231019">
    <property type="component" value="Unassembled WGS sequence"/>
</dbReference>
<dbReference type="EMBL" id="PFFQ01000004">
    <property type="protein sequence ID" value="PIW19418.1"/>
    <property type="molecule type" value="Genomic_DNA"/>
</dbReference>
<evidence type="ECO:0000256" key="1">
    <source>
        <dbReference type="ARBA" id="ARBA00004141"/>
    </source>
</evidence>
<evidence type="ECO:0000256" key="6">
    <source>
        <dbReference type="SAM" id="Phobius"/>
    </source>
</evidence>
<feature type="transmembrane region" description="Helical" evidence="6">
    <location>
        <begin position="12"/>
        <end position="32"/>
    </location>
</feature>
<feature type="transmembrane region" description="Helical" evidence="6">
    <location>
        <begin position="44"/>
        <end position="68"/>
    </location>
</feature>
<evidence type="ECO:0008006" key="9">
    <source>
        <dbReference type="Google" id="ProtNLM"/>
    </source>
</evidence>
<feature type="transmembrane region" description="Helical" evidence="6">
    <location>
        <begin position="354"/>
        <end position="376"/>
    </location>
</feature>
<dbReference type="Pfam" id="PF01098">
    <property type="entry name" value="FTSW_RODA_SPOVE"/>
    <property type="match status" value="2"/>
</dbReference>
<sequence length="421" mass="46960">MRRARPVWFQSLPVLLLVAVFFSLSSLCVWSVQVHAEGNMGIFIRHLISLGLGYLVFFGVAFVGYHVLRSLVIPLYAIVIIFLALVLVIGPVIAGSQRWLYLGPLSFQPSELAKLVLIISLSHHLSLIQRFDFKQLLLLLAHIGLPFLLIYKEPDLGTSLILIGIFISMLMVSRLSSLVLMTLFTPVVSLSLYFSHSWFWLAYVLGGITLWFAWFIWARWHRISATLGILIGSLLLALNIGIPGLAQWGWEHLQPYQKQRILTFVAPEPDVMSSGYQVAQSKIAVGSGGFWGQGFMKGSQTQLRYVPEQHTDFIFSALAEEGGFVVAGLVIFLFMLLLARILWVGYHCSESAELYVCSGVAALELMHLLINMGMNMDMMPVTGVPLPFFSYGGTAILMHMSLLGLVESIAWAQRGSRLIRV</sequence>
<comment type="caution">
    <text evidence="7">The sequence shown here is derived from an EMBL/GenBank/DDBJ whole genome shotgun (WGS) entry which is preliminary data.</text>
</comment>
<feature type="transmembrane region" description="Helical" evidence="6">
    <location>
        <begin position="322"/>
        <end position="342"/>
    </location>
</feature>
<dbReference type="InterPro" id="IPR001182">
    <property type="entry name" value="FtsW/RodA"/>
</dbReference>
<feature type="transmembrane region" description="Helical" evidence="6">
    <location>
        <begin position="133"/>
        <end position="151"/>
    </location>
</feature>
<dbReference type="NCBIfam" id="NF037961">
    <property type="entry name" value="RodA_shape"/>
    <property type="match status" value="1"/>
</dbReference>
<proteinExistence type="predicted"/>
<dbReference type="PANTHER" id="PTHR30474:SF1">
    <property type="entry name" value="PEPTIDOGLYCAN GLYCOSYLTRANSFERASE MRDB"/>
    <property type="match status" value="1"/>
</dbReference>
<feature type="transmembrane region" description="Helical" evidence="6">
    <location>
        <begin position="75"/>
        <end position="94"/>
    </location>
</feature>
<evidence type="ECO:0000313" key="8">
    <source>
        <dbReference type="Proteomes" id="UP000231019"/>
    </source>
</evidence>
<dbReference type="GO" id="GO:0051301">
    <property type="term" value="P:cell division"/>
    <property type="evidence" value="ECO:0007669"/>
    <property type="project" value="InterPro"/>
</dbReference>
<protein>
    <recommendedName>
        <fullName evidence="9">Rod shape-determining protein RodA</fullName>
    </recommendedName>
</protein>
<evidence type="ECO:0000256" key="2">
    <source>
        <dbReference type="ARBA" id="ARBA00022692"/>
    </source>
</evidence>
<evidence type="ECO:0000256" key="4">
    <source>
        <dbReference type="ARBA" id="ARBA00022989"/>
    </source>
</evidence>
<reference evidence="7 8" key="1">
    <citation type="submission" date="2017-09" db="EMBL/GenBank/DDBJ databases">
        <title>Depth-based differentiation of microbial function through sediment-hosted aquifers and enrichment of novel symbionts in the deep terrestrial subsurface.</title>
        <authorList>
            <person name="Probst A.J."/>
            <person name="Ladd B."/>
            <person name="Jarett J.K."/>
            <person name="Geller-Mcgrath D.E."/>
            <person name="Sieber C.M."/>
            <person name="Emerson J.B."/>
            <person name="Anantharaman K."/>
            <person name="Thomas B.C."/>
            <person name="Malmstrom R."/>
            <person name="Stieglmeier M."/>
            <person name="Klingl A."/>
            <person name="Woyke T."/>
            <person name="Ryan C.M."/>
            <person name="Banfield J.F."/>
        </authorList>
    </citation>
    <scope>NUCLEOTIDE SEQUENCE [LARGE SCALE GENOMIC DNA]</scope>
    <source>
        <strain evidence="7">CG17_big_fil_post_rev_8_21_14_2_50_48_46</strain>
    </source>
</reference>
<keyword evidence="4 6" id="KW-1133">Transmembrane helix</keyword>
<organism evidence="7 8">
    <name type="scientific">bacterium (Candidatus Blackallbacteria) CG17_big_fil_post_rev_8_21_14_2_50_48_46</name>
    <dbReference type="NCBI Taxonomy" id="2014261"/>
    <lineage>
        <taxon>Bacteria</taxon>
        <taxon>Candidatus Blackallbacteria</taxon>
    </lineage>
</organism>
<name>A0A2M7GB71_9BACT</name>
<gene>
    <name evidence="7" type="ORF">COW36_00855</name>
</gene>
<keyword evidence="2 6" id="KW-0812">Transmembrane</keyword>
<evidence type="ECO:0000256" key="3">
    <source>
        <dbReference type="ARBA" id="ARBA00022960"/>
    </source>
</evidence>
<feature type="transmembrane region" description="Helical" evidence="6">
    <location>
        <begin position="197"/>
        <end position="217"/>
    </location>
</feature>